<proteinExistence type="predicted"/>
<dbReference type="RefSeq" id="WP_049219721.1">
    <property type="nucleotide sequence ID" value="NZ_JAEMPA010000410.1"/>
</dbReference>
<feature type="domain" description="PhnB-like" evidence="1">
    <location>
        <begin position="2"/>
        <end position="129"/>
    </location>
</feature>
<dbReference type="EMBL" id="RYZS01000002">
    <property type="protein sequence ID" value="RVU92431.1"/>
    <property type="molecule type" value="Genomic_DNA"/>
</dbReference>
<evidence type="ECO:0000313" key="2">
    <source>
        <dbReference type="EMBL" id="MDT2516315.1"/>
    </source>
</evidence>
<dbReference type="InterPro" id="IPR028973">
    <property type="entry name" value="PhnB-like"/>
</dbReference>
<dbReference type="CDD" id="cd06588">
    <property type="entry name" value="PhnB_like"/>
    <property type="match status" value="1"/>
</dbReference>
<organism evidence="3 4">
    <name type="scientific">Enterococcus avium</name>
    <name type="common">Streptococcus avium</name>
    <dbReference type="NCBI Taxonomy" id="33945"/>
    <lineage>
        <taxon>Bacteria</taxon>
        <taxon>Bacillati</taxon>
        <taxon>Bacillota</taxon>
        <taxon>Bacilli</taxon>
        <taxon>Lactobacillales</taxon>
        <taxon>Enterococcaceae</taxon>
        <taxon>Enterococcus</taxon>
    </lineage>
</organism>
<evidence type="ECO:0000313" key="4">
    <source>
        <dbReference type="Proteomes" id="UP000288388"/>
    </source>
</evidence>
<accession>A0A2N8PTF4</accession>
<dbReference type="InterPro" id="IPR029068">
    <property type="entry name" value="Glyas_Bleomycin-R_OHBP_Dase"/>
</dbReference>
<sequence>MVTPYILFDKQCEEAMQFYERVFSGEKKNILRYNDYVPDGVEEDVSNYVLHGELELFGTPFTFADEVAKPVVSGNNLHLTINPHEVKEATEMFDELKESGEVFLPPTETFYSPFHASVMDKYGIVWNIIVV</sequence>
<gene>
    <name evidence="3" type="ORF">EK398_18060</name>
    <name evidence="2" type="ORF">P7D79_18995</name>
</gene>
<dbReference type="Pfam" id="PF06983">
    <property type="entry name" value="3-dmu-9_3-mt"/>
    <property type="match status" value="1"/>
</dbReference>
<reference evidence="3 4" key="1">
    <citation type="submission" date="2018-12" db="EMBL/GenBank/DDBJ databases">
        <title>A novel vanA-carrying plasmid in a clinical isolate of Enterococcus avium.</title>
        <authorList>
            <person name="Bernasconi O.J."/>
            <person name="Luzzaro F."/>
            <person name="Endimiani A."/>
        </authorList>
    </citation>
    <scope>NUCLEOTIDE SEQUENCE [LARGE SCALE GENOMIC DNA]</scope>
    <source>
        <strain evidence="3 4">LC0559/18</strain>
    </source>
</reference>
<reference evidence="2 5" key="2">
    <citation type="submission" date="2023-03" db="EMBL/GenBank/DDBJ databases">
        <authorList>
            <person name="Shen W."/>
            <person name="Cai J."/>
        </authorList>
    </citation>
    <scope>NUCLEOTIDE SEQUENCE [LARGE SCALE GENOMIC DNA]</scope>
    <source>
        <strain evidence="2 5">Y2</strain>
    </source>
</reference>
<dbReference type="PANTHER" id="PTHR33990:SF1">
    <property type="entry name" value="PROTEIN YJDN"/>
    <property type="match status" value="1"/>
</dbReference>
<evidence type="ECO:0000259" key="1">
    <source>
        <dbReference type="Pfam" id="PF06983"/>
    </source>
</evidence>
<dbReference type="Proteomes" id="UP001264335">
    <property type="component" value="Unassembled WGS sequence"/>
</dbReference>
<evidence type="ECO:0000313" key="5">
    <source>
        <dbReference type="Proteomes" id="UP001264335"/>
    </source>
</evidence>
<dbReference type="Gene3D" id="3.10.180.10">
    <property type="entry name" value="2,3-Dihydroxybiphenyl 1,2-Dioxygenase, domain 1"/>
    <property type="match status" value="1"/>
</dbReference>
<dbReference type="PANTHER" id="PTHR33990">
    <property type="entry name" value="PROTEIN YJDN-RELATED"/>
    <property type="match status" value="1"/>
</dbReference>
<comment type="caution">
    <text evidence="3">The sequence shown here is derived from an EMBL/GenBank/DDBJ whole genome shotgun (WGS) entry which is preliminary data.</text>
</comment>
<protein>
    <submittedName>
        <fullName evidence="3">VOC family protein</fullName>
    </submittedName>
</protein>
<dbReference type="AlphaFoldDB" id="A0A2N8PTF4"/>
<dbReference type="EMBL" id="JARPWY010000075">
    <property type="protein sequence ID" value="MDT2516315.1"/>
    <property type="molecule type" value="Genomic_DNA"/>
</dbReference>
<evidence type="ECO:0000313" key="3">
    <source>
        <dbReference type="EMBL" id="RVU92431.1"/>
    </source>
</evidence>
<dbReference type="Proteomes" id="UP000288388">
    <property type="component" value="Unassembled WGS sequence"/>
</dbReference>
<name>A0A2N8PTF4_ENTAV</name>
<dbReference type="SUPFAM" id="SSF54593">
    <property type="entry name" value="Glyoxalase/Bleomycin resistance protein/Dihydroxybiphenyl dioxygenase"/>
    <property type="match status" value="1"/>
</dbReference>